<sequence length="108" mass="11758">MRGGRNKFGSYYKRDRAQRMQRIALRTNGTQNFFSQHAADQQVSSSTPSDAIATTAAAAAAAAAQAQYFDANGAQKFKTDYDALLQSPTLSSSTQPNSMIQMNKRMIG</sequence>
<keyword evidence="3" id="KW-1185">Reference proteome</keyword>
<accession>A0A183EBQ2</accession>
<feature type="region of interest" description="Disordered" evidence="1">
    <location>
        <begin position="88"/>
        <end position="108"/>
    </location>
</feature>
<name>A0A183EBQ2_9BILA</name>
<reference evidence="2 3" key="2">
    <citation type="submission" date="2018-11" db="EMBL/GenBank/DDBJ databases">
        <authorList>
            <consortium name="Pathogen Informatics"/>
        </authorList>
    </citation>
    <scope>NUCLEOTIDE SEQUENCE [LARGE SCALE GENOMIC DNA]</scope>
</reference>
<protein>
    <submittedName>
        <fullName evidence="2 4">Uncharacterized protein</fullName>
    </submittedName>
</protein>
<dbReference type="AlphaFoldDB" id="A0A183EBQ2"/>
<dbReference type="EMBL" id="UYRT01086686">
    <property type="protein sequence ID" value="VDN31647.1"/>
    <property type="molecule type" value="Genomic_DNA"/>
</dbReference>
<reference evidence="4" key="1">
    <citation type="submission" date="2016-06" db="UniProtKB">
        <authorList>
            <consortium name="WormBaseParasite"/>
        </authorList>
    </citation>
    <scope>IDENTIFICATION</scope>
</reference>
<dbReference type="WBParaSite" id="GPUH_0001841801-mRNA-1">
    <property type="protein sequence ID" value="GPUH_0001841801-mRNA-1"/>
    <property type="gene ID" value="GPUH_0001841801"/>
</dbReference>
<evidence type="ECO:0000313" key="4">
    <source>
        <dbReference type="WBParaSite" id="GPUH_0001841801-mRNA-1"/>
    </source>
</evidence>
<evidence type="ECO:0000256" key="1">
    <source>
        <dbReference type="SAM" id="MobiDB-lite"/>
    </source>
</evidence>
<evidence type="ECO:0000313" key="2">
    <source>
        <dbReference type="EMBL" id="VDN31647.1"/>
    </source>
</evidence>
<evidence type="ECO:0000313" key="3">
    <source>
        <dbReference type="Proteomes" id="UP000271098"/>
    </source>
</evidence>
<organism evidence="4">
    <name type="scientific">Gongylonema pulchrum</name>
    <dbReference type="NCBI Taxonomy" id="637853"/>
    <lineage>
        <taxon>Eukaryota</taxon>
        <taxon>Metazoa</taxon>
        <taxon>Ecdysozoa</taxon>
        <taxon>Nematoda</taxon>
        <taxon>Chromadorea</taxon>
        <taxon>Rhabditida</taxon>
        <taxon>Spirurina</taxon>
        <taxon>Spiruromorpha</taxon>
        <taxon>Spiruroidea</taxon>
        <taxon>Gongylonematidae</taxon>
        <taxon>Gongylonema</taxon>
    </lineage>
</organism>
<proteinExistence type="predicted"/>
<dbReference type="OrthoDB" id="5771769at2759"/>
<gene>
    <name evidence="2" type="ORF">GPUH_LOCUS18394</name>
</gene>
<dbReference type="Proteomes" id="UP000271098">
    <property type="component" value="Unassembled WGS sequence"/>
</dbReference>